<evidence type="ECO:0000313" key="1">
    <source>
        <dbReference type="EMBL" id="KNC20682.1"/>
    </source>
</evidence>
<dbReference type="EMBL" id="JRES01001707">
    <property type="protein sequence ID" value="KNC20682.1"/>
    <property type="molecule type" value="Genomic_DNA"/>
</dbReference>
<dbReference type="PANTHER" id="PTHR37162:SF1">
    <property type="entry name" value="BED-TYPE DOMAIN-CONTAINING PROTEIN"/>
    <property type="match status" value="1"/>
</dbReference>
<organism evidence="1 2">
    <name type="scientific">Lucilia cuprina</name>
    <name type="common">Green bottle fly</name>
    <name type="synonym">Australian sheep blowfly</name>
    <dbReference type="NCBI Taxonomy" id="7375"/>
    <lineage>
        <taxon>Eukaryota</taxon>
        <taxon>Metazoa</taxon>
        <taxon>Ecdysozoa</taxon>
        <taxon>Arthropoda</taxon>
        <taxon>Hexapoda</taxon>
        <taxon>Insecta</taxon>
        <taxon>Pterygota</taxon>
        <taxon>Neoptera</taxon>
        <taxon>Endopterygota</taxon>
        <taxon>Diptera</taxon>
        <taxon>Brachycera</taxon>
        <taxon>Muscomorpha</taxon>
        <taxon>Oestroidea</taxon>
        <taxon>Calliphoridae</taxon>
        <taxon>Luciliinae</taxon>
        <taxon>Lucilia</taxon>
    </lineage>
</organism>
<protein>
    <recommendedName>
        <fullName evidence="3">DUF4371 domain-containing protein</fullName>
    </recommendedName>
</protein>
<feature type="non-terminal residue" evidence="1">
    <location>
        <position position="1"/>
    </location>
</feature>
<dbReference type="OrthoDB" id="10023262at2759"/>
<name>A0A0L0BKV3_LUCCU</name>
<gene>
    <name evidence="1" type="ORF">FF38_07033</name>
</gene>
<accession>A0A0L0BKV3</accession>
<evidence type="ECO:0000313" key="2">
    <source>
        <dbReference type="Proteomes" id="UP000037069"/>
    </source>
</evidence>
<evidence type="ECO:0008006" key="3">
    <source>
        <dbReference type="Google" id="ProtNLM"/>
    </source>
</evidence>
<comment type="caution">
    <text evidence="1">The sequence shown here is derived from an EMBL/GenBank/DDBJ whole genome shotgun (WGS) entry which is preliminary data.</text>
</comment>
<dbReference type="Proteomes" id="UP000037069">
    <property type="component" value="Unassembled WGS sequence"/>
</dbReference>
<keyword evidence="2" id="KW-1185">Reference proteome</keyword>
<dbReference type="AlphaFoldDB" id="A0A0L0BKV3"/>
<reference evidence="1 2" key="1">
    <citation type="journal article" date="2015" name="Nat. Commun.">
        <title>Lucilia cuprina genome unlocks parasitic fly biology to underpin future interventions.</title>
        <authorList>
            <person name="Anstead C.A."/>
            <person name="Korhonen P.K."/>
            <person name="Young N.D."/>
            <person name="Hall R.S."/>
            <person name="Jex A.R."/>
            <person name="Murali S.C."/>
            <person name="Hughes D.S."/>
            <person name="Lee S.F."/>
            <person name="Perry T."/>
            <person name="Stroehlein A.J."/>
            <person name="Ansell B.R."/>
            <person name="Breugelmans B."/>
            <person name="Hofmann A."/>
            <person name="Qu J."/>
            <person name="Dugan S."/>
            <person name="Lee S.L."/>
            <person name="Chao H."/>
            <person name="Dinh H."/>
            <person name="Han Y."/>
            <person name="Doddapaneni H.V."/>
            <person name="Worley K.C."/>
            <person name="Muzny D.M."/>
            <person name="Ioannidis P."/>
            <person name="Waterhouse R.M."/>
            <person name="Zdobnov E.M."/>
            <person name="James P.J."/>
            <person name="Bagnall N.H."/>
            <person name="Kotze A.C."/>
            <person name="Gibbs R.A."/>
            <person name="Richards S."/>
            <person name="Batterham P."/>
            <person name="Gasser R.B."/>
        </authorList>
    </citation>
    <scope>NUCLEOTIDE SEQUENCE [LARGE SCALE GENOMIC DNA]</scope>
    <source>
        <strain evidence="1 2">LS</strain>
        <tissue evidence="1">Full body</tissue>
    </source>
</reference>
<dbReference type="PANTHER" id="PTHR37162">
    <property type="entry name" value="HAT FAMILY DIMERISATION DOMAINCONTAINING PROTEIN-RELATED"/>
    <property type="match status" value="1"/>
</dbReference>
<proteinExistence type="predicted"/>
<sequence>EAILFFNDLMVDLYSGTSDGIVEGVVRILKLNKLSISKLIGIGTDNAAVMTGVNNGVHAKLKSKHNLISLVLVRCVCYSLQLAVVTAAKNCLPDNLECLLRETHNCFVFAKTKDLEKYTNADNPMKILLLADTL</sequence>